<evidence type="ECO:0000313" key="2">
    <source>
        <dbReference type="WBParaSite" id="PgR011_g018_t01"/>
    </source>
</evidence>
<dbReference type="Proteomes" id="UP000887569">
    <property type="component" value="Unplaced"/>
</dbReference>
<sequence length="115" mass="13009">ESHRPVGIARNETHFLENSINKVNDSGFFDVPPWWCAETVGHQPCGEGEVSCESGCCVCESMASRSCRFNTVWRNENEGAKQRLAEGNKLFWTASRRISMYQREASTTLLGLFFL</sequence>
<accession>A0A915AP22</accession>
<keyword evidence="1" id="KW-1185">Reference proteome</keyword>
<proteinExistence type="predicted"/>
<name>A0A915AP22_PARUN</name>
<organism evidence="1 2">
    <name type="scientific">Parascaris univalens</name>
    <name type="common">Nematode worm</name>
    <dbReference type="NCBI Taxonomy" id="6257"/>
    <lineage>
        <taxon>Eukaryota</taxon>
        <taxon>Metazoa</taxon>
        <taxon>Ecdysozoa</taxon>
        <taxon>Nematoda</taxon>
        <taxon>Chromadorea</taxon>
        <taxon>Rhabditida</taxon>
        <taxon>Spirurina</taxon>
        <taxon>Ascaridomorpha</taxon>
        <taxon>Ascaridoidea</taxon>
        <taxon>Ascarididae</taxon>
        <taxon>Parascaris</taxon>
    </lineage>
</organism>
<evidence type="ECO:0000313" key="1">
    <source>
        <dbReference type="Proteomes" id="UP000887569"/>
    </source>
</evidence>
<reference evidence="2" key="1">
    <citation type="submission" date="2022-11" db="UniProtKB">
        <authorList>
            <consortium name="WormBaseParasite"/>
        </authorList>
    </citation>
    <scope>IDENTIFICATION</scope>
</reference>
<protein>
    <submittedName>
        <fullName evidence="2">Uncharacterized protein</fullName>
    </submittedName>
</protein>
<dbReference type="AlphaFoldDB" id="A0A915AP22"/>
<dbReference type="WBParaSite" id="PgR011_g018_t01">
    <property type="protein sequence ID" value="PgR011_g018_t01"/>
    <property type="gene ID" value="PgR011_g018"/>
</dbReference>